<gene>
    <name evidence="2" type="ORF">MELA_00070</name>
</gene>
<feature type="transmembrane region" description="Helical" evidence="1">
    <location>
        <begin position="74"/>
        <end position="95"/>
    </location>
</feature>
<accession>A0A564ZFR8</accession>
<keyword evidence="1" id="KW-0472">Membrane</keyword>
<feature type="transmembrane region" description="Helical" evidence="1">
    <location>
        <begin position="133"/>
        <end position="156"/>
    </location>
</feature>
<evidence type="ECO:0000313" key="2">
    <source>
        <dbReference type="EMBL" id="VUZ83717.1"/>
    </source>
</evidence>
<sequence length="170" mass="19583">MRFVVTGEWTQNRLLRAIILWFLVYSAGLWLTNALFFFNQMGLDYESVVTHYRGSEAQFMPPRSYKVLLEISHFHLLAMGIFILTLSHLVLFVPFRPLVKIWLIHLTFLSAISNEAAGWLIRFAHPSFAYLKIGAFLLLQTTMAALIVSVLGALYMKVPNAYRDDLRKAE</sequence>
<dbReference type="EMBL" id="CABIKM010000001">
    <property type="protein sequence ID" value="VUZ83717.1"/>
    <property type="molecule type" value="Genomic_DNA"/>
</dbReference>
<feature type="transmembrane region" description="Helical" evidence="1">
    <location>
        <begin position="101"/>
        <end position="121"/>
    </location>
</feature>
<dbReference type="Proteomes" id="UP000334340">
    <property type="component" value="Unassembled WGS sequence"/>
</dbReference>
<organism evidence="2 3">
    <name type="scientific">Candidatus Methylomirabilis lanthanidiphila</name>
    <dbReference type="NCBI Taxonomy" id="2211376"/>
    <lineage>
        <taxon>Bacteria</taxon>
        <taxon>Candidatus Methylomirabilota</taxon>
        <taxon>Candidatus Methylomirabilia</taxon>
        <taxon>Candidatus Methylomirabilales</taxon>
        <taxon>Candidatus Methylomirabilaceae</taxon>
        <taxon>Candidatus Methylomirabilis</taxon>
    </lineage>
</organism>
<reference evidence="2 3" key="1">
    <citation type="submission" date="2019-07" db="EMBL/GenBank/DDBJ databases">
        <authorList>
            <person name="Cremers G."/>
        </authorList>
    </citation>
    <scope>NUCLEOTIDE SEQUENCE [LARGE SCALE GENOMIC DNA]</scope>
</reference>
<dbReference type="AlphaFoldDB" id="A0A564ZFR8"/>
<keyword evidence="1" id="KW-0812">Transmembrane</keyword>
<evidence type="ECO:0000256" key="1">
    <source>
        <dbReference type="SAM" id="Phobius"/>
    </source>
</evidence>
<evidence type="ECO:0000313" key="3">
    <source>
        <dbReference type="Proteomes" id="UP000334340"/>
    </source>
</evidence>
<keyword evidence="3" id="KW-1185">Reference proteome</keyword>
<feature type="transmembrane region" description="Helical" evidence="1">
    <location>
        <begin position="18"/>
        <end position="38"/>
    </location>
</feature>
<protein>
    <submittedName>
        <fullName evidence="2">Uncharacterized protein</fullName>
    </submittedName>
</protein>
<name>A0A564ZFR8_9BACT</name>
<keyword evidence="1" id="KW-1133">Transmembrane helix</keyword>
<proteinExistence type="predicted"/>